<dbReference type="EMBL" id="CP063845">
    <property type="protein sequence ID" value="UFP92785.1"/>
    <property type="molecule type" value="Genomic_DNA"/>
</dbReference>
<dbReference type="PROSITE" id="PS50893">
    <property type="entry name" value="ABC_TRANSPORTER_2"/>
    <property type="match status" value="1"/>
</dbReference>
<reference evidence="5 6" key="1">
    <citation type="journal article" date="2021" name="Genome Biol. Evol.">
        <title>Complete Genome Sequencing of a Novel Gloeobacter Species from a Waterfall Cave in Mexico.</title>
        <authorList>
            <person name="Saw J.H."/>
            <person name="Cardona T."/>
            <person name="Montejano G."/>
        </authorList>
    </citation>
    <scope>NUCLEOTIDE SEQUENCE [LARGE SCALE GENOMIC DNA]</scope>
    <source>
        <strain evidence="5">MG652769</strain>
    </source>
</reference>
<dbReference type="InterPro" id="IPR051782">
    <property type="entry name" value="ABC_Transporter_VariousFunc"/>
</dbReference>
<dbReference type="InterPro" id="IPR003439">
    <property type="entry name" value="ABC_transporter-like_ATP-bd"/>
</dbReference>
<protein>
    <submittedName>
        <fullName evidence="5">ABC transporter ATP-binding protein</fullName>
    </submittedName>
</protein>
<dbReference type="SMART" id="SM00382">
    <property type="entry name" value="AAA"/>
    <property type="match status" value="1"/>
</dbReference>
<dbReference type="Proteomes" id="UP001054846">
    <property type="component" value="Chromosome"/>
</dbReference>
<dbReference type="PROSITE" id="PS00211">
    <property type="entry name" value="ABC_TRANSPORTER_1"/>
    <property type="match status" value="1"/>
</dbReference>
<dbReference type="PANTHER" id="PTHR42939">
    <property type="entry name" value="ABC TRANSPORTER ATP-BINDING PROTEIN ALBC-RELATED"/>
    <property type="match status" value="1"/>
</dbReference>
<keyword evidence="1" id="KW-0813">Transport</keyword>
<keyword evidence="2" id="KW-0547">Nucleotide-binding</keyword>
<evidence type="ECO:0000313" key="6">
    <source>
        <dbReference type="Proteomes" id="UP001054846"/>
    </source>
</evidence>
<evidence type="ECO:0000256" key="2">
    <source>
        <dbReference type="ARBA" id="ARBA00022741"/>
    </source>
</evidence>
<accession>A0ABY3PGJ9</accession>
<dbReference type="GO" id="GO:0005524">
    <property type="term" value="F:ATP binding"/>
    <property type="evidence" value="ECO:0007669"/>
    <property type="project" value="UniProtKB-KW"/>
</dbReference>
<organism evidence="5 6">
    <name type="scientific">Gloeobacter morelensis MG652769</name>
    <dbReference type="NCBI Taxonomy" id="2781736"/>
    <lineage>
        <taxon>Bacteria</taxon>
        <taxon>Bacillati</taxon>
        <taxon>Cyanobacteriota</taxon>
        <taxon>Cyanophyceae</taxon>
        <taxon>Gloeobacterales</taxon>
        <taxon>Gloeobacteraceae</taxon>
        <taxon>Gloeobacter</taxon>
        <taxon>Gloeobacter morelensis</taxon>
    </lineage>
</organism>
<dbReference type="SUPFAM" id="SSF52540">
    <property type="entry name" value="P-loop containing nucleoside triphosphate hydrolases"/>
    <property type="match status" value="1"/>
</dbReference>
<sequence>MQPAAATADSGRQSRLPALAVEGLSKSFRAGFWLNRVVSPLRGCTLEVFVGETFGLLGPNGAGKTTLLKVLLGIVRPSAGKATLLGHPLGDAAVRTRLGYLPENPYFYEYLTGEETLRFVGKLFGLSGDVLAGRIPGLLERVGLSREAARCPLRKYSKGMLQRIGLAQALINDPQLVFLDEPMSGLDPTGRRLIREIILQLRAEGKTVFFNSHILADVEVLCDRIGLLVQGELVSCGTLEALLGTEQTYSAELAGVGIAQLAHLLSHSEQRGERVRGRLKVPVAQFTAQLPPQAVLIDLKLERRSLEEFFQAKVAEHQGRVFDT</sequence>
<evidence type="ECO:0000256" key="3">
    <source>
        <dbReference type="ARBA" id="ARBA00022840"/>
    </source>
</evidence>
<dbReference type="CDD" id="cd03230">
    <property type="entry name" value="ABC_DR_subfamily_A"/>
    <property type="match status" value="1"/>
</dbReference>
<dbReference type="InterPro" id="IPR027417">
    <property type="entry name" value="P-loop_NTPase"/>
</dbReference>
<evidence type="ECO:0000259" key="4">
    <source>
        <dbReference type="PROSITE" id="PS50893"/>
    </source>
</evidence>
<evidence type="ECO:0000313" key="5">
    <source>
        <dbReference type="EMBL" id="UFP92785.1"/>
    </source>
</evidence>
<evidence type="ECO:0000256" key="1">
    <source>
        <dbReference type="ARBA" id="ARBA00022448"/>
    </source>
</evidence>
<dbReference type="Pfam" id="PF00005">
    <property type="entry name" value="ABC_tran"/>
    <property type="match status" value="1"/>
</dbReference>
<gene>
    <name evidence="5" type="ORF">ISF26_13195</name>
</gene>
<proteinExistence type="predicted"/>
<dbReference type="Gene3D" id="3.40.50.300">
    <property type="entry name" value="P-loop containing nucleotide triphosphate hydrolases"/>
    <property type="match status" value="1"/>
</dbReference>
<dbReference type="RefSeq" id="WP_230839780.1">
    <property type="nucleotide sequence ID" value="NZ_CP063845.1"/>
</dbReference>
<dbReference type="InterPro" id="IPR003593">
    <property type="entry name" value="AAA+_ATPase"/>
</dbReference>
<keyword evidence="6" id="KW-1185">Reference proteome</keyword>
<dbReference type="PANTHER" id="PTHR42939:SF1">
    <property type="entry name" value="ABC TRANSPORTER ATP-BINDING PROTEIN ALBC-RELATED"/>
    <property type="match status" value="1"/>
</dbReference>
<name>A0ABY3PGJ9_9CYAN</name>
<keyword evidence="3 5" id="KW-0067">ATP-binding</keyword>
<dbReference type="InterPro" id="IPR017871">
    <property type="entry name" value="ABC_transporter-like_CS"/>
</dbReference>
<feature type="domain" description="ABC transporter" evidence="4">
    <location>
        <begin position="19"/>
        <end position="255"/>
    </location>
</feature>